<dbReference type="RefSeq" id="WP_191284974.1">
    <property type="nucleotide sequence ID" value="NZ_BNCH01000001.1"/>
</dbReference>
<sequence>MISFTVEHRPEEANPADLSWCVLKHGRPHIWFRHEVYAEGFAIVSNRGANMISAQKFVKAMPDDLKEAEAYIHKLKDQDDD</sequence>
<reference evidence="2" key="1">
    <citation type="journal article" date="2019" name="Int. J. Syst. Evol. Microbiol.">
        <title>The Global Catalogue of Microorganisms (GCM) 10K type strain sequencing project: providing services to taxonomists for standard genome sequencing and annotation.</title>
        <authorList>
            <consortium name="The Broad Institute Genomics Platform"/>
            <consortium name="The Broad Institute Genome Sequencing Center for Infectious Disease"/>
            <person name="Wu L."/>
            <person name="Ma J."/>
        </authorList>
    </citation>
    <scope>NUCLEOTIDE SEQUENCE [LARGE SCALE GENOMIC DNA]</scope>
    <source>
        <strain evidence="2">KCTC 42443</strain>
    </source>
</reference>
<dbReference type="Proteomes" id="UP000609802">
    <property type="component" value="Unassembled WGS sequence"/>
</dbReference>
<dbReference type="EMBL" id="BNCH01000001">
    <property type="protein sequence ID" value="GHE88596.1"/>
    <property type="molecule type" value="Genomic_DNA"/>
</dbReference>
<evidence type="ECO:0000313" key="1">
    <source>
        <dbReference type="EMBL" id="GHE88596.1"/>
    </source>
</evidence>
<evidence type="ECO:0000313" key="2">
    <source>
        <dbReference type="Proteomes" id="UP000609802"/>
    </source>
</evidence>
<gene>
    <name evidence="1" type="ORF">GCM10016455_05910</name>
</gene>
<accession>A0ABQ3ISF9</accession>
<proteinExistence type="predicted"/>
<keyword evidence="2" id="KW-1185">Reference proteome</keyword>
<organism evidence="1 2">
    <name type="scientific">Aliiroseovarius zhejiangensis</name>
    <dbReference type="NCBI Taxonomy" id="1632025"/>
    <lineage>
        <taxon>Bacteria</taxon>
        <taxon>Pseudomonadati</taxon>
        <taxon>Pseudomonadota</taxon>
        <taxon>Alphaproteobacteria</taxon>
        <taxon>Rhodobacterales</taxon>
        <taxon>Paracoccaceae</taxon>
        <taxon>Aliiroseovarius</taxon>
    </lineage>
</organism>
<comment type="caution">
    <text evidence="1">The sequence shown here is derived from an EMBL/GenBank/DDBJ whole genome shotgun (WGS) entry which is preliminary data.</text>
</comment>
<name>A0ABQ3ISF9_9RHOB</name>
<protein>
    <submittedName>
        <fullName evidence="1">Uncharacterized protein</fullName>
    </submittedName>
</protein>